<name>A0AAU8J889_9CYAN</name>
<accession>A0AAU8J889</accession>
<dbReference type="SMART" id="SM00912">
    <property type="entry name" value="Haemagg_act"/>
    <property type="match status" value="1"/>
</dbReference>
<feature type="domain" description="Filamentous haemagglutinin FhaB/tRNA nuclease CdiA-like TPS" evidence="1">
    <location>
        <begin position="44"/>
        <end position="155"/>
    </location>
</feature>
<organism evidence="2">
    <name type="scientific">Planktothricoides raciborskii GIHE-MW2</name>
    <dbReference type="NCBI Taxonomy" id="2792601"/>
    <lineage>
        <taxon>Bacteria</taxon>
        <taxon>Bacillati</taxon>
        <taxon>Cyanobacteriota</taxon>
        <taxon>Cyanophyceae</taxon>
        <taxon>Oscillatoriophycideae</taxon>
        <taxon>Oscillatoriales</taxon>
        <taxon>Oscillatoriaceae</taxon>
        <taxon>Planktothricoides</taxon>
    </lineage>
</organism>
<dbReference type="NCBIfam" id="TIGR01901">
    <property type="entry name" value="adhes_NPXG"/>
    <property type="match status" value="1"/>
</dbReference>
<dbReference type="AlphaFoldDB" id="A0AAU8J889"/>
<dbReference type="Gene3D" id="2.160.20.10">
    <property type="entry name" value="Single-stranded right-handed beta-helix, Pectin lyase-like"/>
    <property type="match status" value="1"/>
</dbReference>
<dbReference type="InterPro" id="IPR012334">
    <property type="entry name" value="Pectin_lyas_fold"/>
</dbReference>
<protein>
    <submittedName>
        <fullName evidence="2">Filamentous hemagglutinin N-terminal domain-containing protein</fullName>
    </submittedName>
</protein>
<proteinExistence type="predicted"/>
<dbReference type="SUPFAM" id="SSF51126">
    <property type="entry name" value="Pectin lyase-like"/>
    <property type="match status" value="1"/>
</dbReference>
<reference evidence="2" key="1">
    <citation type="submission" date="2024-07" db="EMBL/GenBank/DDBJ databases">
        <authorList>
            <person name="Kim Y.J."/>
            <person name="Jeong J.Y."/>
        </authorList>
    </citation>
    <scope>NUCLEOTIDE SEQUENCE</scope>
    <source>
        <strain evidence="2">GIHE-MW2</strain>
    </source>
</reference>
<gene>
    <name evidence="2" type="ORF">ABWT76_004031</name>
</gene>
<evidence type="ECO:0000313" key="2">
    <source>
        <dbReference type="EMBL" id="XCM35358.1"/>
    </source>
</evidence>
<dbReference type="InterPro" id="IPR008638">
    <property type="entry name" value="FhaB/CdiA-like_TPS"/>
</dbReference>
<dbReference type="RefSeq" id="WP_054465228.1">
    <property type="nucleotide sequence ID" value="NZ_CP159837.1"/>
</dbReference>
<sequence length="171" mass="18933">MFLTLRLDRQQVKCFYQCPIDRICLIILQLSLLDNLAIAQVIPDNTLPNNSQVIQNGDIFTINGGTTARQNIFHSFQEFSVSTETEAYFNNPETINNIITRITGANLSHIDGLIRANGNANLFLINPNGISFCPNAQLEIGGSCIASTADQLLFNDVSGFLVPKTQKHHHC</sequence>
<dbReference type="InterPro" id="IPR011050">
    <property type="entry name" value="Pectin_lyase_fold/virulence"/>
</dbReference>
<dbReference type="EMBL" id="CP159837">
    <property type="protein sequence ID" value="XCM35358.1"/>
    <property type="molecule type" value="Genomic_DNA"/>
</dbReference>
<evidence type="ECO:0000259" key="1">
    <source>
        <dbReference type="SMART" id="SM00912"/>
    </source>
</evidence>
<dbReference type="Pfam" id="PF05860">
    <property type="entry name" value="TPS"/>
    <property type="match status" value="1"/>
</dbReference>